<dbReference type="Proteomes" id="UP000236343">
    <property type="component" value="Unassembled WGS sequence"/>
</dbReference>
<feature type="non-terminal residue" evidence="1">
    <location>
        <position position="63"/>
    </location>
</feature>
<dbReference type="VEuPathDB" id="ToxoDB:TGCOUG_397240"/>
<reference evidence="1 2" key="1">
    <citation type="journal article" date="2016" name="Nat. Commun.">
        <title>Local admixture of amplified and diversified secreted pathogenesis determinants shapes mosaic Toxoplasma gondii genomes.</title>
        <authorList>
            <person name="Lorenzi H."/>
            <person name="Khan A."/>
            <person name="Behnke M.S."/>
            <person name="Namasivayam S."/>
            <person name="Swapna L.S."/>
            <person name="Hadjithomas M."/>
            <person name="Karamycheva S."/>
            <person name="Pinney D."/>
            <person name="Brunk B.P."/>
            <person name="Ajioka J.W."/>
            <person name="Ajzenberg D."/>
            <person name="Boothroyd J.C."/>
            <person name="Boyle J.P."/>
            <person name="Darde M.L."/>
            <person name="Diaz-Miranda M.A."/>
            <person name="Dubey J.P."/>
            <person name="Fritz H.M."/>
            <person name="Gennari S.M."/>
            <person name="Gregory B.D."/>
            <person name="Kim K."/>
            <person name="Saeij J.P."/>
            <person name="Su C."/>
            <person name="White M.W."/>
            <person name="Zhu X.Q."/>
            <person name="Howe D.K."/>
            <person name="Rosenthal B.M."/>
            <person name="Grigg M.E."/>
            <person name="Parkinson J."/>
            <person name="Liu L."/>
            <person name="Kissinger J.C."/>
            <person name="Roos D.S."/>
            <person name="Sibley L.D."/>
        </authorList>
    </citation>
    <scope>NUCLEOTIDE SEQUENCE [LARGE SCALE GENOMIC DNA]</scope>
    <source>
        <strain evidence="1 2">COUG</strain>
    </source>
</reference>
<evidence type="ECO:0000313" key="1">
    <source>
        <dbReference type="EMBL" id="PIL95813.1"/>
    </source>
</evidence>
<protein>
    <submittedName>
        <fullName evidence="1">Putative ycf24 family protein</fullName>
    </submittedName>
</protein>
<name>A0A2G8XL95_TOXGO</name>
<dbReference type="EMBL" id="AGQR02008225">
    <property type="protein sequence ID" value="PIL95813.1"/>
    <property type="molecule type" value="Genomic_DNA"/>
</dbReference>
<evidence type="ECO:0000313" key="2">
    <source>
        <dbReference type="Proteomes" id="UP000236343"/>
    </source>
</evidence>
<comment type="caution">
    <text evidence="1">The sequence shown here is derived from an EMBL/GenBank/DDBJ whole genome shotgun (WGS) entry which is preliminary data.</text>
</comment>
<gene>
    <name evidence="1" type="ORF">TGCOUG_397240</name>
</gene>
<sequence length="63" mass="7626">MKLYKYLYNKYNNNTDLFNTVRLIGGLNINMVNKLIFKQDNFIFLYIFRLNALSILNKFKQPD</sequence>
<dbReference type="AlphaFoldDB" id="A0A2G8XL95"/>
<accession>A0A2G8XL95</accession>
<proteinExistence type="predicted"/>
<organism evidence="1 2">
    <name type="scientific">Toxoplasma gondii COUG</name>
    <dbReference type="NCBI Taxonomy" id="1074873"/>
    <lineage>
        <taxon>Eukaryota</taxon>
        <taxon>Sar</taxon>
        <taxon>Alveolata</taxon>
        <taxon>Apicomplexa</taxon>
        <taxon>Conoidasida</taxon>
        <taxon>Coccidia</taxon>
        <taxon>Eucoccidiorida</taxon>
        <taxon>Eimeriorina</taxon>
        <taxon>Sarcocystidae</taxon>
        <taxon>Toxoplasma</taxon>
    </lineage>
</organism>